<keyword evidence="3" id="KW-1185">Reference proteome</keyword>
<evidence type="ECO:0000313" key="3">
    <source>
        <dbReference type="Proteomes" id="UP001597053"/>
    </source>
</evidence>
<reference evidence="3" key="1">
    <citation type="journal article" date="2019" name="Int. J. Syst. Evol. Microbiol.">
        <title>The Global Catalogue of Microorganisms (GCM) 10K type strain sequencing project: providing services to taxonomists for standard genome sequencing and annotation.</title>
        <authorList>
            <consortium name="The Broad Institute Genomics Platform"/>
            <consortium name="The Broad Institute Genome Sequencing Center for Infectious Disease"/>
            <person name="Wu L."/>
            <person name="Ma J."/>
        </authorList>
    </citation>
    <scope>NUCLEOTIDE SEQUENCE [LARGE SCALE GENOMIC DNA]</scope>
    <source>
        <strain evidence="3">JCM 32148</strain>
    </source>
</reference>
<proteinExistence type="predicted"/>
<accession>A0ABW3AA54</accession>
<feature type="compositionally biased region" description="Basic and acidic residues" evidence="1">
    <location>
        <begin position="40"/>
        <end position="55"/>
    </location>
</feature>
<comment type="caution">
    <text evidence="2">The sequence shown here is derived from an EMBL/GenBank/DDBJ whole genome shotgun (WGS) entry which is preliminary data.</text>
</comment>
<gene>
    <name evidence="2" type="ORF">ACFQZ8_28560</name>
</gene>
<sequence length="62" mass="6783">MICQSLAGTVDIGHRALARHRLSLLLVALVRLPAATPDPGRLDSVRRTPGADRSGRRMNCHR</sequence>
<feature type="region of interest" description="Disordered" evidence="1">
    <location>
        <begin position="35"/>
        <end position="62"/>
    </location>
</feature>
<name>A0ABW3AA54_9ACTN</name>
<organism evidence="2 3">
    <name type="scientific">Micromonospora azadirachtae</name>
    <dbReference type="NCBI Taxonomy" id="1970735"/>
    <lineage>
        <taxon>Bacteria</taxon>
        <taxon>Bacillati</taxon>
        <taxon>Actinomycetota</taxon>
        <taxon>Actinomycetes</taxon>
        <taxon>Micromonosporales</taxon>
        <taxon>Micromonosporaceae</taxon>
        <taxon>Micromonospora</taxon>
    </lineage>
</organism>
<protein>
    <submittedName>
        <fullName evidence="2">Uncharacterized protein</fullName>
    </submittedName>
</protein>
<dbReference type="Proteomes" id="UP001597053">
    <property type="component" value="Unassembled WGS sequence"/>
</dbReference>
<evidence type="ECO:0000256" key="1">
    <source>
        <dbReference type="SAM" id="MobiDB-lite"/>
    </source>
</evidence>
<dbReference type="EMBL" id="JBHTHM010002322">
    <property type="protein sequence ID" value="MFD0787878.1"/>
    <property type="molecule type" value="Genomic_DNA"/>
</dbReference>
<evidence type="ECO:0000313" key="2">
    <source>
        <dbReference type="EMBL" id="MFD0787878.1"/>
    </source>
</evidence>